<dbReference type="CDD" id="cd11059">
    <property type="entry name" value="CYP_fungal"/>
    <property type="match status" value="1"/>
</dbReference>
<evidence type="ECO:0000313" key="10">
    <source>
        <dbReference type="Proteomes" id="UP001642482"/>
    </source>
</evidence>
<comment type="caution">
    <text evidence="9">The sequence shown here is derived from an EMBL/GenBank/DDBJ whole genome shotgun (WGS) entry which is preliminary data.</text>
</comment>
<evidence type="ECO:0008006" key="11">
    <source>
        <dbReference type="Google" id="ProtNLM"/>
    </source>
</evidence>
<keyword evidence="5 7" id="KW-0560">Oxidoreductase</keyword>
<organism evidence="9 10">
    <name type="scientific">Sporothrix eucalyptigena</name>
    <dbReference type="NCBI Taxonomy" id="1812306"/>
    <lineage>
        <taxon>Eukaryota</taxon>
        <taxon>Fungi</taxon>
        <taxon>Dikarya</taxon>
        <taxon>Ascomycota</taxon>
        <taxon>Pezizomycotina</taxon>
        <taxon>Sordariomycetes</taxon>
        <taxon>Sordariomycetidae</taxon>
        <taxon>Ophiostomatales</taxon>
        <taxon>Ophiostomataceae</taxon>
        <taxon>Sporothrix</taxon>
    </lineage>
</organism>
<keyword evidence="8" id="KW-0472">Membrane</keyword>
<keyword evidence="7" id="KW-0503">Monooxygenase</keyword>
<comment type="similarity">
    <text evidence="2 7">Belongs to the cytochrome P450 family.</text>
</comment>
<keyword evidence="8" id="KW-0812">Transmembrane</keyword>
<gene>
    <name evidence="9" type="ORF">SEUCBS140593_004921</name>
</gene>
<sequence length="492" mass="54973">MSRVSLAGWSCLVLVSIWFVRLLVKAVFSPLAHIPGPWYTRMTRLILKYHILTGRRMYYVHALHAAYGPVVRIAPEEVAVADPAGVAQIHRIGGGFLKGPWYTDTNHAPEPGIFAMVHPKAHAQRRRLFSKAFGQASLRHTWTEAVHERVKLAVDRIREEALGGEADILKWWTLMTTDIMAQLSFGESFHMLELGEKTKYIRVIESALFSSGLRYELPWLYAIARFIPVEAVQTAMNWRAYVTEFGGKAVDNLRKDGSNRNLFSEMLAACDDDDDAKQHLTDLSIRLEAGNLIIAGSDTTANTLTYAVWCVLKRPDLQCRLEAEVYNLMDTELDDATLEKLPLLNAVIDETLRLYGAAPGGLPRTVPQGGATLGGYFVPAGYVVETQAYTAHRDPNIWRDPLSFDESRFLDPATLTKEQKLAFSPFGAGTRICLGIHLARIELRLALAMFFSACRGTTLSPSMTDDVMEMQNYFLIAPRGHRCNISLPSNST</sequence>
<name>A0ABP0BS48_9PEZI</name>
<dbReference type="PRINTS" id="PR00385">
    <property type="entry name" value="P450"/>
</dbReference>
<dbReference type="PANTHER" id="PTHR24305:SF96">
    <property type="entry name" value="CYTOCHROME P450 MONOOXYGENASE STCB-RELATED"/>
    <property type="match status" value="1"/>
</dbReference>
<dbReference type="Proteomes" id="UP001642482">
    <property type="component" value="Unassembled WGS sequence"/>
</dbReference>
<dbReference type="EMBL" id="CAWUHD010000045">
    <property type="protein sequence ID" value="CAK7222504.1"/>
    <property type="molecule type" value="Genomic_DNA"/>
</dbReference>
<reference evidence="9 10" key="1">
    <citation type="submission" date="2024-01" db="EMBL/GenBank/DDBJ databases">
        <authorList>
            <person name="Allen C."/>
            <person name="Tagirdzhanova G."/>
        </authorList>
    </citation>
    <scope>NUCLEOTIDE SEQUENCE [LARGE SCALE GENOMIC DNA]</scope>
</reference>
<evidence type="ECO:0000313" key="9">
    <source>
        <dbReference type="EMBL" id="CAK7222504.1"/>
    </source>
</evidence>
<dbReference type="PROSITE" id="PS00086">
    <property type="entry name" value="CYTOCHROME_P450"/>
    <property type="match status" value="1"/>
</dbReference>
<evidence type="ECO:0000256" key="1">
    <source>
        <dbReference type="ARBA" id="ARBA00001971"/>
    </source>
</evidence>
<keyword evidence="4 7" id="KW-0479">Metal-binding</keyword>
<keyword evidence="8" id="KW-1133">Transmembrane helix</keyword>
<accession>A0ABP0BS48</accession>
<keyword evidence="3 7" id="KW-0349">Heme</keyword>
<dbReference type="InterPro" id="IPR050121">
    <property type="entry name" value="Cytochrome_P450_monoxygenase"/>
</dbReference>
<dbReference type="InterPro" id="IPR001128">
    <property type="entry name" value="Cyt_P450"/>
</dbReference>
<keyword evidence="6 7" id="KW-0408">Iron</keyword>
<evidence type="ECO:0000256" key="3">
    <source>
        <dbReference type="ARBA" id="ARBA00022617"/>
    </source>
</evidence>
<dbReference type="PANTHER" id="PTHR24305">
    <property type="entry name" value="CYTOCHROME P450"/>
    <property type="match status" value="1"/>
</dbReference>
<dbReference type="Pfam" id="PF00067">
    <property type="entry name" value="p450"/>
    <property type="match status" value="1"/>
</dbReference>
<dbReference type="InterPro" id="IPR036396">
    <property type="entry name" value="Cyt_P450_sf"/>
</dbReference>
<proteinExistence type="inferred from homology"/>
<dbReference type="PRINTS" id="PR00463">
    <property type="entry name" value="EP450I"/>
</dbReference>
<dbReference type="Gene3D" id="1.10.630.10">
    <property type="entry name" value="Cytochrome P450"/>
    <property type="match status" value="1"/>
</dbReference>
<comment type="cofactor">
    <cofactor evidence="1">
        <name>heme</name>
        <dbReference type="ChEBI" id="CHEBI:30413"/>
    </cofactor>
</comment>
<evidence type="ECO:0000256" key="4">
    <source>
        <dbReference type="ARBA" id="ARBA00022723"/>
    </source>
</evidence>
<dbReference type="SUPFAM" id="SSF48264">
    <property type="entry name" value="Cytochrome P450"/>
    <property type="match status" value="1"/>
</dbReference>
<evidence type="ECO:0000256" key="5">
    <source>
        <dbReference type="ARBA" id="ARBA00023002"/>
    </source>
</evidence>
<dbReference type="InterPro" id="IPR017972">
    <property type="entry name" value="Cyt_P450_CS"/>
</dbReference>
<evidence type="ECO:0000256" key="8">
    <source>
        <dbReference type="SAM" id="Phobius"/>
    </source>
</evidence>
<evidence type="ECO:0000256" key="7">
    <source>
        <dbReference type="RuleBase" id="RU000461"/>
    </source>
</evidence>
<feature type="transmembrane region" description="Helical" evidence="8">
    <location>
        <begin position="6"/>
        <end position="24"/>
    </location>
</feature>
<protein>
    <recommendedName>
        <fullName evidence="11">Cytochrome P450</fullName>
    </recommendedName>
</protein>
<evidence type="ECO:0000256" key="6">
    <source>
        <dbReference type="ARBA" id="ARBA00023004"/>
    </source>
</evidence>
<evidence type="ECO:0000256" key="2">
    <source>
        <dbReference type="ARBA" id="ARBA00010617"/>
    </source>
</evidence>
<keyword evidence="10" id="KW-1185">Reference proteome</keyword>
<dbReference type="InterPro" id="IPR002401">
    <property type="entry name" value="Cyt_P450_E_grp-I"/>
</dbReference>